<proteinExistence type="predicted"/>
<feature type="region of interest" description="Disordered" evidence="2">
    <location>
        <begin position="473"/>
        <end position="502"/>
    </location>
</feature>
<feature type="repeat" description="TPR" evidence="1">
    <location>
        <begin position="688"/>
        <end position="721"/>
    </location>
</feature>
<dbReference type="EMBL" id="SJPH01000002">
    <property type="protein sequence ID" value="TWT47609.1"/>
    <property type="molecule type" value="Genomic_DNA"/>
</dbReference>
<dbReference type="PANTHER" id="PTHR12558:SF33">
    <property type="entry name" value="BLL7664 PROTEIN"/>
    <property type="match status" value="1"/>
</dbReference>
<protein>
    <submittedName>
        <fullName evidence="4">Photosystem I assembly protein Ycf3</fullName>
    </submittedName>
</protein>
<feature type="compositionally biased region" description="Low complexity" evidence="2">
    <location>
        <begin position="359"/>
        <end position="386"/>
    </location>
</feature>
<feature type="compositionally biased region" description="Low complexity" evidence="2">
    <location>
        <begin position="437"/>
        <end position="452"/>
    </location>
</feature>
<evidence type="ECO:0000256" key="1">
    <source>
        <dbReference type="PROSITE-ProRule" id="PRU00339"/>
    </source>
</evidence>
<feature type="compositionally biased region" description="Low complexity" evidence="2">
    <location>
        <begin position="140"/>
        <end position="149"/>
    </location>
</feature>
<feature type="repeat" description="TPR" evidence="1">
    <location>
        <begin position="654"/>
        <end position="687"/>
    </location>
</feature>
<keyword evidence="5" id="KW-1185">Reference proteome</keyword>
<feature type="region of interest" description="Disordered" evidence="2">
    <location>
        <begin position="434"/>
        <end position="460"/>
    </location>
</feature>
<dbReference type="OrthoDB" id="9790037at2"/>
<dbReference type="InterPro" id="IPR019734">
    <property type="entry name" value="TPR_rpt"/>
</dbReference>
<keyword evidence="1" id="KW-0802">TPR repeat</keyword>
<keyword evidence="3" id="KW-0732">Signal</keyword>
<feature type="region of interest" description="Disordered" evidence="2">
    <location>
        <begin position="92"/>
        <end position="152"/>
    </location>
</feature>
<dbReference type="RefSeq" id="WP_146572341.1">
    <property type="nucleotide sequence ID" value="NZ_SJPH01000002.1"/>
</dbReference>
<gene>
    <name evidence="4" type="ORF">Pla111_12240</name>
</gene>
<comment type="caution">
    <text evidence="4">The sequence shown here is derived from an EMBL/GenBank/DDBJ whole genome shotgun (WGS) entry which is preliminary data.</text>
</comment>
<dbReference type="Proteomes" id="UP000318995">
    <property type="component" value="Unassembled WGS sequence"/>
</dbReference>
<feature type="compositionally biased region" description="Low complexity" evidence="2">
    <location>
        <begin position="117"/>
        <end position="128"/>
    </location>
</feature>
<reference evidence="4 5" key="1">
    <citation type="submission" date="2019-02" db="EMBL/GenBank/DDBJ databases">
        <title>Deep-cultivation of Planctomycetes and their phenomic and genomic characterization uncovers novel biology.</title>
        <authorList>
            <person name="Wiegand S."/>
            <person name="Jogler M."/>
            <person name="Boedeker C."/>
            <person name="Pinto D."/>
            <person name="Vollmers J."/>
            <person name="Rivas-Marin E."/>
            <person name="Kohn T."/>
            <person name="Peeters S.H."/>
            <person name="Heuer A."/>
            <person name="Rast P."/>
            <person name="Oberbeckmann S."/>
            <person name="Bunk B."/>
            <person name="Jeske O."/>
            <person name="Meyerdierks A."/>
            <person name="Storesund J.E."/>
            <person name="Kallscheuer N."/>
            <person name="Luecker S."/>
            <person name="Lage O.M."/>
            <person name="Pohl T."/>
            <person name="Merkel B.J."/>
            <person name="Hornburger P."/>
            <person name="Mueller R.-W."/>
            <person name="Bruemmer F."/>
            <person name="Labrenz M."/>
            <person name="Spormann A.M."/>
            <person name="Op Den Camp H."/>
            <person name="Overmann J."/>
            <person name="Amann R."/>
            <person name="Jetten M.S.M."/>
            <person name="Mascher T."/>
            <person name="Medema M.H."/>
            <person name="Devos D.P."/>
            <person name="Kaster A.-K."/>
            <person name="Ovreas L."/>
            <person name="Rohde M."/>
            <person name="Galperin M.Y."/>
            <person name="Jogler C."/>
        </authorList>
    </citation>
    <scope>NUCLEOTIDE SEQUENCE [LARGE SCALE GENOMIC DNA]</scope>
    <source>
        <strain evidence="4 5">Pla111</strain>
    </source>
</reference>
<feature type="region of interest" description="Disordered" evidence="2">
    <location>
        <begin position="334"/>
        <end position="421"/>
    </location>
</feature>
<feature type="region of interest" description="Disordered" evidence="2">
    <location>
        <begin position="187"/>
        <end position="255"/>
    </location>
</feature>
<dbReference type="Pfam" id="PF13432">
    <property type="entry name" value="TPR_16"/>
    <property type="match status" value="2"/>
</dbReference>
<dbReference type="PROSITE" id="PS50005">
    <property type="entry name" value="TPR"/>
    <property type="match status" value="3"/>
</dbReference>
<name>A0A5C5WC06_9BACT</name>
<dbReference type="SMART" id="SM00028">
    <property type="entry name" value="TPR"/>
    <property type="match status" value="5"/>
</dbReference>
<accession>A0A5C5WC06</accession>
<dbReference type="PANTHER" id="PTHR12558">
    <property type="entry name" value="CELL DIVISION CYCLE 16,23,27"/>
    <property type="match status" value="1"/>
</dbReference>
<dbReference type="InterPro" id="IPR011990">
    <property type="entry name" value="TPR-like_helical_dom_sf"/>
</dbReference>
<evidence type="ECO:0000256" key="2">
    <source>
        <dbReference type="SAM" id="MobiDB-lite"/>
    </source>
</evidence>
<feature type="compositionally biased region" description="Polar residues" evidence="2">
    <location>
        <begin position="403"/>
        <end position="415"/>
    </location>
</feature>
<feature type="signal peptide" evidence="3">
    <location>
        <begin position="1"/>
        <end position="25"/>
    </location>
</feature>
<sequence length="898" mass="95128" precursor="true">MLQRLSLRLPLMLAFAYAASLTAHAAAQHIIYAEDLPRGVQTQGAAAGYPGHQGQAYAQPYHQPQAMAPGRQISQQPLQQRPSVFSSLGGIKRLWSDGEPQPTPKAVQPTSEASQFGSRRGSPRGARSVPQFAHQPSPTPSAKSAPSSPGLLNRLSQSLFASDPAASAPPQRSVPPQDLALAAYNERAPRSGSVSVPAQRPMRGGILATPRQAPQGLLSDLGWGGSESEEPARQEVAASRGRQSASAIPTTSQPGLSRVVAAAPLNTAPSHVIERVTAPSRPQGIAAERHDPLSQMMLPSEPAPLSASPARLAPQGPDDIAGMIVVSDTAAAPTAVSSSKKKGPREIANPHVMATPERTPVAASKAPAAVSPKQPAAAQQATSQAKLPVVATKPRPTGVAASSEPSQGSMPSAQAPTALPSRDTLPTLAEKSAAKLPATKPQATLPQATPPQVSRPSQDETLPVVVESLHLPPEPKLAVTPENDFDSQPLATPTQRVAKPQDPAQVAAAPLMISRPAYEKTDLQATAAPFPSETVEDRVEDWAIVADTPRVAPRHLTEIEEQPAMVEPSPRARDLLTEARDLGAEATTPDDFQAVVQRCRYVLAIDESPEAIGYANKLAAWALTKRGELLMDAEQPVEAGIDFEEALRCEADCWRALHNLGILAAQRGDNAKARDLFRKTLDLNPEYAKAHSNLAALSVIDGEFEDALSEYRTAILIDPDLGVAHAGRGRVCHMLGKLDAALRHLDAAFLLNPNDSSIASARGDLLVDLGRYGLAKEAYARAIDQSPNDPTAHRNLAWLLATCPVEAYRNGQEALAHAAQAERLLETPDDILLDTTAAALAAAGRFEEASQVARDAIAIAPEPDATEYRQRLALYEQGEAFLTQPAVRQASQSNPLLR</sequence>
<feature type="repeat" description="TPR" evidence="1">
    <location>
        <begin position="756"/>
        <end position="789"/>
    </location>
</feature>
<dbReference type="SUPFAM" id="SSF48452">
    <property type="entry name" value="TPR-like"/>
    <property type="match status" value="1"/>
</dbReference>
<evidence type="ECO:0000313" key="4">
    <source>
        <dbReference type="EMBL" id="TWT47609.1"/>
    </source>
</evidence>
<feature type="compositionally biased region" description="Polar residues" evidence="2">
    <location>
        <begin position="241"/>
        <end position="255"/>
    </location>
</feature>
<evidence type="ECO:0000313" key="5">
    <source>
        <dbReference type="Proteomes" id="UP000318995"/>
    </source>
</evidence>
<dbReference type="AlphaFoldDB" id="A0A5C5WC06"/>
<feature type="chain" id="PRO_5022844646" evidence="3">
    <location>
        <begin position="26"/>
        <end position="898"/>
    </location>
</feature>
<organism evidence="4 5">
    <name type="scientific">Botrimarina hoheduenensis</name>
    <dbReference type="NCBI Taxonomy" id="2528000"/>
    <lineage>
        <taxon>Bacteria</taxon>
        <taxon>Pseudomonadati</taxon>
        <taxon>Planctomycetota</taxon>
        <taxon>Planctomycetia</taxon>
        <taxon>Pirellulales</taxon>
        <taxon>Lacipirellulaceae</taxon>
        <taxon>Botrimarina</taxon>
    </lineage>
</organism>
<dbReference type="Gene3D" id="1.25.40.10">
    <property type="entry name" value="Tetratricopeptide repeat domain"/>
    <property type="match status" value="1"/>
</dbReference>
<evidence type="ECO:0000256" key="3">
    <source>
        <dbReference type="SAM" id="SignalP"/>
    </source>
</evidence>